<dbReference type="RefSeq" id="WP_074254741.1">
    <property type="nucleotide sequence ID" value="NZ_FSRL01000001.1"/>
</dbReference>
<reference evidence="10" key="1">
    <citation type="submission" date="2016-11" db="EMBL/GenBank/DDBJ databases">
        <authorList>
            <person name="Varghese N."/>
            <person name="Submissions S."/>
        </authorList>
    </citation>
    <scope>NUCLEOTIDE SEQUENCE [LARGE SCALE GENOMIC DNA]</scope>
    <source>
        <strain evidence="10">DSM 29440</strain>
    </source>
</reference>
<sequence>MTLFEPPRKARRPSLTPLIDVVFLLLVFFMLASRFGTEVMLPLPLAGSGGGAAAYSGPPRLVDITPQGTRLNGVETDEQVLATALAQLTESPGDTIILRGREGASLQRVVTLAETLRAAGFTALVLVE</sequence>
<keyword evidence="7" id="KW-0653">Protein transport</keyword>
<dbReference type="Proteomes" id="UP000184932">
    <property type="component" value="Unassembled WGS sequence"/>
</dbReference>
<comment type="subcellular location">
    <subcellularLocation>
        <location evidence="1">Cell membrane</location>
        <topology evidence="1">Single-pass membrane protein</topology>
    </subcellularLocation>
    <subcellularLocation>
        <location evidence="7">Cell membrane</location>
        <topology evidence="7">Single-pass type II membrane protein</topology>
    </subcellularLocation>
</comment>
<dbReference type="PANTHER" id="PTHR30558">
    <property type="entry name" value="EXBD MEMBRANE COMPONENT OF PMF-DRIVEN MACROMOLECULE IMPORT SYSTEM"/>
    <property type="match status" value="1"/>
</dbReference>
<dbReference type="AlphaFoldDB" id="A0A1N6EBZ5"/>
<proteinExistence type="inferred from homology"/>
<keyword evidence="4 7" id="KW-0812">Transmembrane</keyword>
<dbReference type="EMBL" id="FSRL01000001">
    <property type="protein sequence ID" value="SIN80491.1"/>
    <property type="molecule type" value="Genomic_DNA"/>
</dbReference>
<dbReference type="Pfam" id="PF02472">
    <property type="entry name" value="ExbD"/>
    <property type="match status" value="1"/>
</dbReference>
<keyword evidence="6 8" id="KW-0472">Membrane</keyword>
<evidence type="ECO:0000256" key="1">
    <source>
        <dbReference type="ARBA" id="ARBA00004162"/>
    </source>
</evidence>
<evidence type="ECO:0000256" key="5">
    <source>
        <dbReference type="ARBA" id="ARBA00022989"/>
    </source>
</evidence>
<dbReference type="PANTHER" id="PTHR30558:SF3">
    <property type="entry name" value="BIOPOLYMER TRANSPORT PROTEIN EXBD-RELATED"/>
    <property type="match status" value="1"/>
</dbReference>
<feature type="transmembrane region" description="Helical" evidence="8">
    <location>
        <begin position="15"/>
        <end position="32"/>
    </location>
</feature>
<name>A0A1N6EBZ5_9RHOB</name>
<keyword evidence="3" id="KW-1003">Cell membrane</keyword>
<protein>
    <submittedName>
        <fullName evidence="9">Biopolymer transport protein ExbD</fullName>
    </submittedName>
</protein>
<evidence type="ECO:0000256" key="8">
    <source>
        <dbReference type="SAM" id="Phobius"/>
    </source>
</evidence>
<dbReference type="InterPro" id="IPR003400">
    <property type="entry name" value="ExbD"/>
</dbReference>
<organism evidence="9 10">
    <name type="scientific">Vannielia litorea</name>
    <dbReference type="NCBI Taxonomy" id="1217970"/>
    <lineage>
        <taxon>Bacteria</taxon>
        <taxon>Pseudomonadati</taxon>
        <taxon>Pseudomonadota</taxon>
        <taxon>Alphaproteobacteria</taxon>
        <taxon>Rhodobacterales</taxon>
        <taxon>Paracoccaceae</taxon>
        <taxon>Vannielia</taxon>
    </lineage>
</organism>
<dbReference type="Gene3D" id="3.30.420.270">
    <property type="match status" value="1"/>
</dbReference>
<accession>A0A1N6EBZ5</accession>
<evidence type="ECO:0000313" key="9">
    <source>
        <dbReference type="EMBL" id="SIN80491.1"/>
    </source>
</evidence>
<dbReference type="GO" id="GO:0015031">
    <property type="term" value="P:protein transport"/>
    <property type="evidence" value="ECO:0007669"/>
    <property type="project" value="UniProtKB-KW"/>
</dbReference>
<evidence type="ECO:0000313" key="10">
    <source>
        <dbReference type="Proteomes" id="UP000184932"/>
    </source>
</evidence>
<keyword evidence="5 8" id="KW-1133">Transmembrane helix</keyword>
<evidence type="ECO:0000256" key="6">
    <source>
        <dbReference type="ARBA" id="ARBA00023136"/>
    </source>
</evidence>
<evidence type="ECO:0000256" key="2">
    <source>
        <dbReference type="ARBA" id="ARBA00005811"/>
    </source>
</evidence>
<keyword evidence="10" id="KW-1185">Reference proteome</keyword>
<dbReference type="GO" id="GO:0005886">
    <property type="term" value="C:plasma membrane"/>
    <property type="evidence" value="ECO:0007669"/>
    <property type="project" value="UniProtKB-SubCell"/>
</dbReference>
<dbReference type="STRING" id="1217970.SAMN05444002_0566"/>
<evidence type="ECO:0000256" key="4">
    <source>
        <dbReference type="ARBA" id="ARBA00022692"/>
    </source>
</evidence>
<dbReference type="GO" id="GO:0022857">
    <property type="term" value="F:transmembrane transporter activity"/>
    <property type="evidence" value="ECO:0007669"/>
    <property type="project" value="InterPro"/>
</dbReference>
<dbReference type="OrthoDB" id="5456447at2"/>
<gene>
    <name evidence="9" type="ORF">SAMN05444002_0566</name>
</gene>
<keyword evidence="7" id="KW-0813">Transport</keyword>
<evidence type="ECO:0000256" key="3">
    <source>
        <dbReference type="ARBA" id="ARBA00022475"/>
    </source>
</evidence>
<comment type="similarity">
    <text evidence="2 7">Belongs to the ExbD/TolR family.</text>
</comment>
<evidence type="ECO:0000256" key="7">
    <source>
        <dbReference type="RuleBase" id="RU003879"/>
    </source>
</evidence>